<gene>
    <name evidence="3" type="ORF">M413DRAFT_445182</name>
</gene>
<reference evidence="3 4" key="1">
    <citation type="submission" date="2014-04" db="EMBL/GenBank/DDBJ databases">
        <authorList>
            <consortium name="DOE Joint Genome Institute"/>
            <person name="Kuo A."/>
            <person name="Gay G."/>
            <person name="Dore J."/>
            <person name="Kohler A."/>
            <person name="Nagy L.G."/>
            <person name="Floudas D."/>
            <person name="Copeland A."/>
            <person name="Barry K.W."/>
            <person name="Cichocki N."/>
            <person name="Veneault-Fourrey C."/>
            <person name="LaButti K."/>
            <person name="Lindquist E.A."/>
            <person name="Lipzen A."/>
            <person name="Lundell T."/>
            <person name="Morin E."/>
            <person name="Murat C."/>
            <person name="Sun H."/>
            <person name="Tunlid A."/>
            <person name="Henrissat B."/>
            <person name="Grigoriev I.V."/>
            <person name="Hibbett D.S."/>
            <person name="Martin F."/>
            <person name="Nordberg H.P."/>
            <person name="Cantor M.N."/>
            <person name="Hua S.X."/>
        </authorList>
    </citation>
    <scope>NUCLEOTIDE SEQUENCE [LARGE SCALE GENOMIC DNA]</scope>
    <source>
        <strain evidence="4">h7</strain>
    </source>
</reference>
<dbReference type="EMBL" id="KN831779">
    <property type="protein sequence ID" value="KIM41991.1"/>
    <property type="molecule type" value="Genomic_DNA"/>
</dbReference>
<keyword evidence="2" id="KW-0732">Signal</keyword>
<proteinExistence type="predicted"/>
<evidence type="ECO:0000256" key="2">
    <source>
        <dbReference type="SAM" id="SignalP"/>
    </source>
</evidence>
<accession>A0A0C3CED0</accession>
<feature type="compositionally biased region" description="Low complexity" evidence="1">
    <location>
        <begin position="46"/>
        <end position="108"/>
    </location>
</feature>
<feature type="signal peptide" evidence="2">
    <location>
        <begin position="1"/>
        <end position="21"/>
    </location>
</feature>
<feature type="region of interest" description="Disordered" evidence="1">
    <location>
        <begin position="29"/>
        <end position="108"/>
    </location>
</feature>
<keyword evidence="4" id="KW-1185">Reference proteome</keyword>
<organism evidence="3 4">
    <name type="scientific">Hebeloma cylindrosporum</name>
    <dbReference type="NCBI Taxonomy" id="76867"/>
    <lineage>
        <taxon>Eukaryota</taxon>
        <taxon>Fungi</taxon>
        <taxon>Dikarya</taxon>
        <taxon>Basidiomycota</taxon>
        <taxon>Agaricomycotina</taxon>
        <taxon>Agaricomycetes</taxon>
        <taxon>Agaricomycetidae</taxon>
        <taxon>Agaricales</taxon>
        <taxon>Agaricineae</taxon>
        <taxon>Hymenogastraceae</taxon>
        <taxon>Hebeloma</taxon>
    </lineage>
</organism>
<name>A0A0C3CED0_HEBCY</name>
<evidence type="ECO:0000256" key="1">
    <source>
        <dbReference type="SAM" id="MobiDB-lite"/>
    </source>
</evidence>
<evidence type="ECO:0000313" key="3">
    <source>
        <dbReference type="EMBL" id="KIM41991.1"/>
    </source>
</evidence>
<dbReference type="HOGENOM" id="CLU_1917298_0_0_1"/>
<reference evidence="4" key="2">
    <citation type="submission" date="2015-01" db="EMBL/GenBank/DDBJ databases">
        <title>Evolutionary Origins and Diversification of the Mycorrhizal Mutualists.</title>
        <authorList>
            <consortium name="DOE Joint Genome Institute"/>
            <consortium name="Mycorrhizal Genomics Consortium"/>
            <person name="Kohler A."/>
            <person name="Kuo A."/>
            <person name="Nagy L.G."/>
            <person name="Floudas D."/>
            <person name="Copeland A."/>
            <person name="Barry K.W."/>
            <person name="Cichocki N."/>
            <person name="Veneault-Fourrey C."/>
            <person name="LaButti K."/>
            <person name="Lindquist E.A."/>
            <person name="Lipzen A."/>
            <person name="Lundell T."/>
            <person name="Morin E."/>
            <person name="Murat C."/>
            <person name="Riley R."/>
            <person name="Ohm R."/>
            <person name="Sun H."/>
            <person name="Tunlid A."/>
            <person name="Henrissat B."/>
            <person name="Grigoriev I.V."/>
            <person name="Hibbett D.S."/>
            <person name="Martin F."/>
        </authorList>
    </citation>
    <scope>NUCLEOTIDE SEQUENCE [LARGE SCALE GENOMIC DNA]</scope>
    <source>
        <strain evidence="4">h7</strain>
    </source>
</reference>
<dbReference type="Proteomes" id="UP000053424">
    <property type="component" value="Unassembled WGS sequence"/>
</dbReference>
<protein>
    <recommendedName>
        <fullName evidence="5">REJ domain-containing protein</fullName>
    </recommendedName>
</protein>
<evidence type="ECO:0008006" key="5">
    <source>
        <dbReference type="Google" id="ProtNLM"/>
    </source>
</evidence>
<evidence type="ECO:0000313" key="4">
    <source>
        <dbReference type="Proteomes" id="UP000053424"/>
    </source>
</evidence>
<sequence length="132" mass="12910">MRTTALQGFLLLSLATLGVVGQSSSTTLSIHSHVTPSGEPHTSGESSTTSVTVTVSTSRPIGSVSSASGSTTSIEPTSVTSSGTVSVPTSTAPTSTAPASTPTTSAPSHALSVKASIGGLLGMVAIPLIFQL</sequence>
<dbReference type="AlphaFoldDB" id="A0A0C3CED0"/>
<feature type="chain" id="PRO_5002162408" description="REJ domain-containing protein" evidence="2">
    <location>
        <begin position="22"/>
        <end position="132"/>
    </location>
</feature>